<dbReference type="InParanoid" id="A0A132B7Q4"/>
<evidence type="ECO:0000256" key="5">
    <source>
        <dbReference type="ARBA" id="ARBA00023136"/>
    </source>
</evidence>
<dbReference type="RefSeq" id="XP_018062638.1">
    <property type="nucleotide sequence ID" value="XM_018216242.1"/>
</dbReference>
<proteinExistence type="inferred from homology"/>
<dbReference type="Pfam" id="PF06140">
    <property type="entry name" value="Ifi-6-16"/>
    <property type="match status" value="1"/>
</dbReference>
<protein>
    <submittedName>
        <fullName evidence="6">Uncharacterized protein</fullName>
    </submittedName>
</protein>
<reference evidence="6 7" key="1">
    <citation type="submission" date="2015-10" db="EMBL/GenBank/DDBJ databases">
        <title>Full genome of DAOMC 229536 Phialocephala scopiformis, a fungal endophyte of spruce producing the potent anti-insectan compound rugulosin.</title>
        <authorList>
            <consortium name="DOE Joint Genome Institute"/>
            <person name="Walker A.K."/>
            <person name="Frasz S.L."/>
            <person name="Seifert K.A."/>
            <person name="Miller J.D."/>
            <person name="Mondo S.J."/>
            <person name="Labutti K."/>
            <person name="Lipzen A."/>
            <person name="Dockter R."/>
            <person name="Kennedy M."/>
            <person name="Grigoriev I.V."/>
            <person name="Spatafora J.W."/>
        </authorList>
    </citation>
    <scope>NUCLEOTIDE SEQUENCE [LARGE SCALE GENOMIC DNA]</scope>
    <source>
        <strain evidence="6 7">CBS 120377</strain>
    </source>
</reference>
<dbReference type="PANTHER" id="PTHR16932:SF18">
    <property type="entry name" value="INTERFERON, ALPHA-INDUCIBLE PROTEIN 27-LIKE 2"/>
    <property type="match status" value="1"/>
</dbReference>
<comment type="subcellular location">
    <subcellularLocation>
        <location evidence="1">Membrane</location>
        <topology evidence="1">Multi-pass membrane protein</topology>
    </subcellularLocation>
</comment>
<evidence type="ECO:0000313" key="7">
    <source>
        <dbReference type="Proteomes" id="UP000070700"/>
    </source>
</evidence>
<keyword evidence="5" id="KW-0472">Membrane</keyword>
<sequence>MDKTKKVLDQFGEEHLGPALLLTGDALTEFQTKHLGPAVSVSIATLNQFGEKEIIPGLYVTSTSLKDFRENKFSPALATLSDFGREKLVPKLDEAGQWIQAHPGGTAVIAGAGLITMYPGLVTTPAFWILGFGSEGVGAGTAASLAHSSIGDVAAGSVFATLQSAGAAGYGVAIVDGIASAGALTVGSLKIFDALNSGKPLKAKL</sequence>
<keyword evidence="7" id="KW-1185">Reference proteome</keyword>
<evidence type="ECO:0000313" key="6">
    <source>
        <dbReference type="EMBL" id="KUJ08283.1"/>
    </source>
</evidence>
<organism evidence="6 7">
    <name type="scientific">Mollisia scopiformis</name>
    <name type="common">Conifer needle endophyte fungus</name>
    <name type="synonym">Phialocephala scopiformis</name>
    <dbReference type="NCBI Taxonomy" id="149040"/>
    <lineage>
        <taxon>Eukaryota</taxon>
        <taxon>Fungi</taxon>
        <taxon>Dikarya</taxon>
        <taxon>Ascomycota</taxon>
        <taxon>Pezizomycotina</taxon>
        <taxon>Leotiomycetes</taxon>
        <taxon>Helotiales</taxon>
        <taxon>Mollisiaceae</taxon>
        <taxon>Mollisia</taxon>
    </lineage>
</organism>
<dbReference type="KEGG" id="psco:LY89DRAFT_691162"/>
<dbReference type="GO" id="GO:0016020">
    <property type="term" value="C:membrane"/>
    <property type="evidence" value="ECO:0007669"/>
    <property type="project" value="UniProtKB-SubCell"/>
</dbReference>
<gene>
    <name evidence="6" type="ORF">LY89DRAFT_691162</name>
</gene>
<evidence type="ECO:0000256" key="4">
    <source>
        <dbReference type="ARBA" id="ARBA00022989"/>
    </source>
</evidence>
<dbReference type="InterPro" id="IPR009311">
    <property type="entry name" value="IFI6/IFI27-like"/>
</dbReference>
<accession>A0A132B7Q4</accession>
<dbReference type="AlphaFoldDB" id="A0A132B7Q4"/>
<dbReference type="EMBL" id="KQ947436">
    <property type="protein sequence ID" value="KUJ08283.1"/>
    <property type="molecule type" value="Genomic_DNA"/>
</dbReference>
<dbReference type="Gene3D" id="6.10.110.10">
    <property type="match status" value="1"/>
</dbReference>
<evidence type="ECO:0000256" key="1">
    <source>
        <dbReference type="ARBA" id="ARBA00004141"/>
    </source>
</evidence>
<name>A0A132B7Q4_MOLSC</name>
<evidence type="ECO:0000256" key="2">
    <source>
        <dbReference type="ARBA" id="ARBA00007262"/>
    </source>
</evidence>
<keyword evidence="3" id="KW-0812">Transmembrane</keyword>
<dbReference type="Proteomes" id="UP000070700">
    <property type="component" value="Unassembled WGS sequence"/>
</dbReference>
<dbReference type="InterPro" id="IPR038213">
    <property type="entry name" value="IFI6/IFI27-like_sf"/>
</dbReference>
<dbReference type="GeneID" id="28825968"/>
<comment type="similarity">
    <text evidence="2">Belongs to the IFI6/IFI27 family.</text>
</comment>
<keyword evidence="4" id="KW-1133">Transmembrane helix</keyword>
<dbReference type="OrthoDB" id="440424at2759"/>
<evidence type="ECO:0000256" key="3">
    <source>
        <dbReference type="ARBA" id="ARBA00022692"/>
    </source>
</evidence>
<dbReference type="PANTHER" id="PTHR16932">
    <property type="entry name" value="INTERFERON ALPHA-INDUCIBLE PROTEIN 27"/>
    <property type="match status" value="1"/>
</dbReference>